<evidence type="ECO:0000256" key="3">
    <source>
        <dbReference type="ARBA" id="ARBA00023002"/>
    </source>
</evidence>
<dbReference type="AlphaFoldDB" id="A0A5J4UBT4"/>
<dbReference type="PANTHER" id="PTHR43827:SF3">
    <property type="entry name" value="NADP-DEPENDENT OXIDOREDUCTASE DOMAIN-CONTAINING PROTEIN"/>
    <property type="match status" value="1"/>
</dbReference>
<evidence type="ECO:0000313" key="5">
    <source>
        <dbReference type="EMBL" id="KAA6367075.1"/>
    </source>
</evidence>
<evidence type="ECO:0000259" key="4">
    <source>
        <dbReference type="Pfam" id="PF00248"/>
    </source>
</evidence>
<keyword evidence="2" id="KW-0521">NADP</keyword>
<dbReference type="PRINTS" id="PR00069">
    <property type="entry name" value="ALDKETRDTASE"/>
</dbReference>
<evidence type="ECO:0000256" key="1">
    <source>
        <dbReference type="ARBA" id="ARBA00007905"/>
    </source>
</evidence>
<dbReference type="InterPro" id="IPR036812">
    <property type="entry name" value="NAD(P)_OxRdtase_dom_sf"/>
</dbReference>
<reference evidence="5 6" key="1">
    <citation type="submission" date="2019-03" db="EMBL/GenBank/DDBJ databases">
        <title>Single cell metagenomics reveals metabolic interactions within the superorganism composed of flagellate Streblomastix strix and complex community of Bacteroidetes bacteria on its surface.</title>
        <authorList>
            <person name="Treitli S.C."/>
            <person name="Kolisko M."/>
            <person name="Husnik F."/>
            <person name="Keeling P."/>
            <person name="Hampl V."/>
        </authorList>
    </citation>
    <scope>NUCLEOTIDE SEQUENCE [LARGE SCALE GENOMIC DNA]</scope>
    <source>
        <strain evidence="5">ST1C</strain>
    </source>
</reference>
<dbReference type="OrthoDB" id="416253at2759"/>
<organism evidence="5 6">
    <name type="scientific">Streblomastix strix</name>
    <dbReference type="NCBI Taxonomy" id="222440"/>
    <lineage>
        <taxon>Eukaryota</taxon>
        <taxon>Metamonada</taxon>
        <taxon>Preaxostyla</taxon>
        <taxon>Oxymonadida</taxon>
        <taxon>Streblomastigidae</taxon>
        <taxon>Streblomastix</taxon>
    </lineage>
</organism>
<dbReference type="SUPFAM" id="SSF51430">
    <property type="entry name" value="NAD(P)-linked oxidoreductase"/>
    <property type="match status" value="1"/>
</dbReference>
<dbReference type="EMBL" id="SNRW01018710">
    <property type="protein sequence ID" value="KAA6367075.1"/>
    <property type="molecule type" value="Genomic_DNA"/>
</dbReference>
<proteinExistence type="inferred from homology"/>
<dbReference type="InterPro" id="IPR023210">
    <property type="entry name" value="NADP_OxRdtase_dom"/>
</dbReference>
<dbReference type="Gene3D" id="3.20.20.100">
    <property type="entry name" value="NADP-dependent oxidoreductase domain"/>
    <property type="match status" value="1"/>
</dbReference>
<dbReference type="InterPro" id="IPR020471">
    <property type="entry name" value="AKR"/>
</dbReference>
<sequence>MNSLMDTDEIYPMKSDGNIRIDPNPAPVIEKWTEMEKAKDAGLVKHIGVSNFKVQLLNDLCAAAKIKPEVNQIEMHPYHQQNGMVDFCQKKGIHLTAWSPLMRIGSGGQFDPLNDIVMKKIADKYNKTVPQIMIRWGIQRSPNISAIPKSMSPVRIKENFQVFDFQLDQSDMAEIAKLDKHQTLSDISDVMNIPVFD</sequence>
<dbReference type="PROSITE" id="PS00063">
    <property type="entry name" value="ALDOKETO_REDUCTASE_3"/>
    <property type="match status" value="1"/>
</dbReference>
<accession>A0A5J4UBT4</accession>
<dbReference type="CDD" id="cd19071">
    <property type="entry name" value="AKR_AKR1-5-like"/>
    <property type="match status" value="1"/>
</dbReference>
<keyword evidence="3" id="KW-0560">Oxidoreductase</keyword>
<dbReference type="Proteomes" id="UP000324800">
    <property type="component" value="Unassembled WGS sequence"/>
</dbReference>
<dbReference type="GO" id="GO:0016616">
    <property type="term" value="F:oxidoreductase activity, acting on the CH-OH group of donors, NAD or NADP as acceptor"/>
    <property type="evidence" value="ECO:0007669"/>
    <property type="project" value="UniProtKB-ARBA"/>
</dbReference>
<comment type="caution">
    <text evidence="5">The sequence shown here is derived from an EMBL/GenBank/DDBJ whole genome shotgun (WGS) entry which is preliminary data.</text>
</comment>
<protein>
    <submittedName>
        <fullName evidence="5">Putative aldehyde reductase</fullName>
    </submittedName>
</protein>
<dbReference type="Pfam" id="PF00248">
    <property type="entry name" value="Aldo_ket_red"/>
    <property type="match status" value="1"/>
</dbReference>
<dbReference type="InterPro" id="IPR018170">
    <property type="entry name" value="Aldo/ket_reductase_CS"/>
</dbReference>
<dbReference type="PROSITE" id="PS00062">
    <property type="entry name" value="ALDOKETO_REDUCTASE_2"/>
    <property type="match status" value="1"/>
</dbReference>
<name>A0A5J4UBT4_9EUKA</name>
<comment type="similarity">
    <text evidence="1">Belongs to the aldo/keto reductase family.</text>
</comment>
<evidence type="ECO:0000313" key="6">
    <source>
        <dbReference type="Proteomes" id="UP000324800"/>
    </source>
</evidence>
<feature type="domain" description="NADP-dependent oxidoreductase" evidence="4">
    <location>
        <begin position="26"/>
        <end position="179"/>
    </location>
</feature>
<gene>
    <name evidence="5" type="ORF">EZS28_037398</name>
</gene>
<evidence type="ECO:0000256" key="2">
    <source>
        <dbReference type="ARBA" id="ARBA00022857"/>
    </source>
</evidence>
<dbReference type="PANTHER" id="PTHR43827">
    <property type="entry name" value="2,5-DIKETO-D-GLUCONIC ACID REDUCTASE"/>
    <property type="match status" value="1"/>
</dbReference>